<dbReference type="RefSeq" id="WP_116538008.1">
    <property type="nucleotide sequence ID" value="NZ_QDFT01000028.1"/>
</dbReference>
<evidence type="ECO:0000256" key="1">
    <source>
        <dbReference type="SAM" id="Phobius"/>
    </source>
</evidence>
<name>A0A2T7WCI3_MICTE</name>
<accession>A0A2T7WCI3</accession>
<keyword evidence="1" id="KW-1133">Transmembrane helix</keyword>
<keyword evidence="1" id="KW-0472">Membrane</keyword>
<evidence type="ECO:0000313" key="3">
    <source>
        <dbReference type="EMBL" id="PVE69295.1"/>
    </source>
</evidence>
<comment type="caution">
    <text evidence="3">The sequence shown here is derived from an EMBL/GenBank/DDBJ whole genome shotgun (WGS) entry which is preliminary data.</text>
</comment>
<keyword evidence="2" id="KW-0732">Signal</keyword>
<reference evidence="3 4" key="1">
    <citation type="submission" date="2018-04" db="EMBL/GenBank/DDBJ databases">
        <authorList>
            <person name="Go L.Y."/>
            <person name="Mitchell J.A."/>
        </authorList>
    </citation>
    <scope>NUCLEOTIDE SEQUENCE [LARGE SCALE GENOMIC DNA]</scope>
    <source>
        <strain evidence="3 4">TPD7010</strain>
    </source>
</reference>
<feature type="transmembrane region" description="Helical" evidence="1">
    <location>
        <begin position="301"/>
        <end position="322"/>
    </location>
</feature>
<gene>
    <name evidence="3" type="ORF">DC432_11470</name>
</gene>
<keyword evidence="1" id="KW-0812">Transmembrane</keyword>
<evidence type="ECO:0000313" key="4">
    <source>
        <dbReference type="Proteomes" id="UP000244649"/>
    </source>
</evidence>
<dbReference type="Gene3D" id="2.60.40.10">
    <property type="entry name" value="Immunoglobulins"/>
    <property type="match status" value="1"/>
</dbReference>
<sequence>MIRIPLLERVGAVVLAAAVGAAGLLSAAPAQAATDDVTWTVRTASNALGDDRTNYAYTLNPGAHLDDGIVVANRGTEPVELEVYAADGYTTSTGALDLKVAGEQSVGVGAWVSVPQTHVSVAAGQTVEVPFSVDVPANATPGDYAGGVVTSLTVADTSANVNVDRRLGIRTGIRVGGDLAPALAIDDLAVRWDGGVIPFLFGDATVHYRLHNTGNVSLSADETDAVTGPFGAARAEATPEAAAPTLLPGDAWERDVRLPAVAAMGVLFASVTATPVVTDAAGSTSTLDPLVASTMGWAVPWPLLLVVALIVAAVVFGPRLLVNRRRRRQQAEDARVAAAVERTLAEQHRERALVD</sequence>
<dbReference type="Proteomes" id="UP000244649">
    <property type="component" value="Unassembled WGS sequence"/>
</dbReference>
<organism evidence="3 4">
    <name type="scientific">Microbacterium testaceum</name>
    <name type="common">Aureobacterium testaceum</name>
    <name type="synonym">Brevibacterium testaceum</name>
    <dbReference type="NCBI Taxonomy" id="2033"/>
    <lineage>
        <taxon>Bacteria</taxon>
        <taxon>Bacillati</taxon>
        <taxon>Actinomycetota</taxon>
        <taxon>Actinomycetes</taxon>
        <taxon>Micrococcales</taxon>
        <taxon>Microbacteriaceae</taxon>
        <taxon>Microbacterium</taxon>
    </lineage>
</organism>
<feature type="signal peptide" evidence="2">
    <location>
        <begin position="1"/>
        <end position="32"/>
    </location>
</feature>
<dbReference type="InterPro" id="IPR013783">
    <property type="entry name" value="Ig-like_fold"/>
</dbReference>
<dbReference type="AlphaFoldDB" id="A0A2T7WCI3"/>
<evidence type="ECO:0000256" key="2">
    <source>
        <dbReference type="SAM" id="SignalP"/>
    </source>
</evidence>
<protein>
    <submittedName>
        <fullName evidence="3">DUF916 domain-containing protein</fullName>
    </submittedName>
</protein>
<feature type="chain" id="PRO_5015638796" evidence="2">
    <location>
        <begin position="33"/>
        <end position="355"/>
    </location>
</feature>
<dbReference type="EMBL" id="QDFT01000028">
    <property type="protein sequence ID" value="PVE69295.1"/>
    <property type="molecule type" value="Genomic_DNA"/>
</dbReference>
<proteinExistence type="predicted"/>
<dbReference type="GO" id="GO:0005975">
    <property type="term" value="P:carbohydrate metabolic process"/>
    <property type="evidence" value="ECO:0007669"/>
    <property type="project" value="UniProtKB-ARBA"/>
</dbReference>